<dbReference type="EMBL" id="GBRH01264556">
    <property type="protein sequence ID" value="JAD33339.1"/>
    <property type="molecule type" value="Transcribed_RNA"/>
</dbReference>
<reference evidence="1" key="2">
    <citation type="journal article" date="2015" name="Data Brief">
        <title>Shoot transcriptome of the giant reed, Arundo donax.</title>
        <authorList>
            <person name="Barrero R.A."/>
            <person name="Guerrero F.D."/>
            <person name="Moolhuijzen P."/>
            <person name="Goolsby J.A."/>
            <person name="Tidwell J."/>
            <person name="Bellgard S.E."/>
            <person name="Bellgard M.I."/>
        </authorList>
    </citation>
    <scope>NUCLEOTIDE SEQUENCE</scope>
    <source>
        <tissue evidence="1">Shoot tissue taken approximately 20 cm above the soil surface</tissue>
    </source>
</reference>
<name>A0A0A8Z1P8_ARUDO</name>
<accession>A0A0A8Z1P8</accession>
<protein>
    <submittedName>
        <fullName evidence="1">Uncharacterized protein</fullName>
    </submittedName>
</protein>
<organism evidence="1">
    <name type="scientific">Arundo donax</name>
    <name type="common">Giant reed</name>
    <name type="synonym">Donax arundinaceus</name>
    <dbReference type="NCBI Taxonomy" id="35708"/>
    <lineage>
        <taxon>Eukaryota</taxon>
        <taxon>Viridiplantae</taxon>
        <taxon>Streptophyta</taxon>
        <taxon>Embryophyta</taxon>
        <taxon>Tracheophyta</taxon>
        <taxon>Spermatophyta</taxon>
        <taxon>Magnoliopsida</taxon>
        <taxon>Liliopsida</taxon>
        <taxon>Poales</taxon>
        <taxon>Poaceae</taxon>
        <taxon>PACMAD clade</taxon>
        <taxon>Arundinoideae</taxon>
        <taxon>Arundineae</taxon>
        <taxon>Arundo</taxon>
    </lineage>
</organism>
<dbReference type="AlphaFoldDB" id="A0A0A8Z1P8"/>
<evidence type="ECO:0000313" key="1">
    <source>
        <dbReference type="EMBL" id="JAD33339.1"/>
    </source>
</evidence>
<reference evidence="1" key="1">
    <citation type="submission" date="2014-09" db="EMBL/GenBank/DDBJ databases">
        <authorList>
            <person name="Magalhaes I.L.F."/>
            <person name="Oliveira U."/>
            <person name="Santos F.R."/>
            <person name="Vidigal T.H.D.A."/>
            <person name="Brescovit A.D."/>
            <person name="Santos A.J."/>
        </authorList>
    </citation>
    <scope>NUCLEOTIDE SEQUENCE</scope>
    <source>
        <tissue evidence="1">Shoot tissue taken approximately 20 cm above the soil surface</tissue>
    </source>
</reference>
<proteinExistence type="predicted"/>
<sequence>MIRESLQFWTGHLGITSCGASLYFW</sequence>
<dbReference type="PROSITE" id="PS51257">
    <property type="entry name" value="PROKAR_LIPOPROTEIN"/>
    <property type="match status" value="1"/>
</dbReference>